<feature type="domain" description="Fe2OG dioxygenase" evidence="17">
    <location>
        <begin position="409"/>
        <end position="541"/>
    </location>
</feature>
<evidence type="ECO:0000256" key="13">
    <source>
        <dbReference type="ARBA" id="ARBA00023180"/>
    </source>
</evidence>
<dbReference type="PROSITE" id="PS51471">
    <property type="entry name" value="FE2OG_OXY"/>
    <property type="match status" value="1"/>
</dbReference>
<comment type="cofactor">
    <cofactor evidence="1">
        <name>L-ascorbate</name>
        <dbReference type="ChEBI" id="CHEBI:38290"/>
    </cofactor>
</comment>
<evidence type="ECO:0000313" key="18">
    <source>
        <dbReference type="Ensembl" id="ENSHCOP00000016139.1"/>
    </source>
</evidence>
<dbReference type="Gene3D" id="1.25.40.10">
    <property type="entry name" value="Tetratricopeptide repeat domain"/>
    <property type="match status" value="1"/>
</dbReference>
<evidence type="ECO:0000256" key="8">
    <source>
        <dbReference type="ARBA" id="ARBA00022824"/>
    </source>
</evidence>
<feature type="signal peptide" evidence="16">
    <location>
        <begin position="1"/>
        <end position="25"/>
    </location>
</feature>
<keyword evidence="16" id="KW-0732">Signal</keyword>
<organism evidence="18 19">
    <name type="scientific">Hippocampus comes</name>
    <name type="common">Tiger tail seahorse</name>
    <dbReference type="NCBI Taxonomy" id="109280"/>
    <lineage>
        <taxon>Eukaryota</taxon>
        <taxon>Metazoa</taxon>
        <taxon>Chordata</taxon>
        <taxon>Craniata</taxon>
        <taxon>Vertebrata</taxon>
        <taxon>Euteleostomi</taxon>
        <taxon>Actinopterygii</taxon>
        <taxon>Neopterygii</taxon>
        <taxon>Teleostei</taxon>
        <taxon>Neoteleostei</taxon>
        <taxon>Acanthomorphata</taxon>
        <taxon>Syngnathiaria</taxon>
        <taxon>Syngnathiformes</taxon>
        <taxon>Syngnathoidei</taxon>
        <taxon>Syngnathidae</taxon>
        <taxon>Hippocampus</taxon>
    </lineage>
</organism>
<dbReference type="EC" id="1.14.11.2" evidence="5"/>
<sequence>MFSLTVRSDMAVGYLLLILLSFSSAAEEFYTSIGHMTQLVYTEKELLASLDDYIQAEQNKLDSVKRSKTTFRINTFASDPETFLSHPVNAFKLLKRMNREWRALEMLVRSNVSDGFVSNLTSRSEDLPNEGDQTGGAEALLRLQDTYQLDSDTMAKGKLPGERAHHVGCLTVDDCFDLGMAAYQEEDFYYVEMWMAQALQQMQQGETLSSVDPITILDYHSYALYRQGDLEAALVSTKQLLAIDPENQRGKSNLAYFEYELAKPDRVEIIPVIPNKYLTAYNATVYKQLCRGESVALTPRRRSRLFCRYHDNHGHPNLLIAPFKEEDLCDAPRVVRYYDVASHKDAEVIKKLAKPKVSPLCFSVRKTVAACSRSATFSLLSCWLENNGYKVVKKLINRVGYITGLEMSTAEWMQVANYGVGGLYEPHIDFQGVNISTVFNIIHNTLLSERRVVFPQKEVKNPYEYLGTGNRIATWLLYLSHVEAGGATVFPRAGAFAKPVKGSAIFWYNLHPDGEGDHQTQHAACPVLVGSKWVANTWLHERGQEFKRRCDLQSSAEQGLTSDSQYRHDG</sequence>
<dbReference type="InterPro" id="IPR005123">
    <property type="entry name" value="Oxoglu/Fe-dep_dioxygenase_dom"/>
</dbReference>
<dbReference type="SUPFAM" id="SSF48452">
    <property type="entry name" value="TPR-like"/>
    <property type="match status" value="1"/>
</dbReference>
<evidence type="ECO:0000256" key="15">
    <source>
        <dbReference type="ARBA" id="ARBA00042979"/>
    </source>
</evidence>
<evidence type="ECO:0000256" key="1">
    <source>
        <dbReference type="ARBA" id="ARBA00001961"/>
    </source>
</evidence>
<evidence type="ECO:0000256" key="9">
    <source>
        <dbReference type="ARBA" id="ARBA00022896"/>
    </source>
</evidence>
<dbReference type="SMART" id="SM00702">
    <property type="entry name" value="P4Hc"/>
    <property type="match status" value="1"/>
</dbReference>
<dbReference type="GeneTree" id="ENSGT00940000156635"/>
<protein>
    <recommendedName>
        <fullName evidence="14">Prolyl 4-hydroxylase subunit alpha-1</fullName>
        <ecNumber evidence="5">1.14.11.2</ecNumber>
    </recommendedName>
    <alternativeName>
        <fullName evidence="15">Procollagen-proline,2-oxoglutarate-4-dioxygenase subunit alpha-1</fullName>
    </alternativeName>
</protein>
<evidence type="ECO:0000256" key="14">
    <source>
        <dbReference type="ARBA" id="ARBA00040709"/>
    </source>
</evidence>
<name>A0A3Q2YDN2_HIPCM</name>
<keyword evidence="19" id="KW-1185">Reference proteome</keyword>
<comment type="function">
    <text evidence="2">Catalyzes the post-translational formation of 4-hydroxyproline in -Xaa-Pro-Gly- sequences in collagens and other proteins.</text>
</comment>
<dbReference type="GO" id="GO:0031418">
    <property type="term" value="F:L-ascorbic acid binding"/>
    <property type="evidence" value="ECO:0007669"/>
    <property type="project" value="UniProtKB-KW"/>
</dbReference>
<evidence type="ECO:0000259" key="17">
    <source>
        <dbReference type="PROSITE" id="PS51471"/>
    </source>
</evidence>
<dbReference type="STRING" id="109280.ENSHCOP00000016139"/>
<dbReference type="FunFam" id="1.25.40.10:FF:000006">
    <property type="entry name" value="Prolyl 4-hydroxylase subunit alpha 2"/>
    <property type="match status" value="1"/>
</dbReference>
<dbReference type="AlphaFoldDB" id="A0A3Q2YDN2"/>
<dbReference type="Pfam" id="PF23558">
    <property type="entry name" value="TPR_P4H"/>
    <property type="match status" value="1"/>
</dbReference>
<comment type="similarity">
    <text evidence="4">Belongs to the P4HA family.</text>
</comment>
<feature type="chain" id="PRO_5018555930" description="Prolyl 4-hydroxylase subunit alpha-1" evidence="16">
    <location>
        <begin position="26"/>
        <end position="570"/>
    </location>
</feature>
<reference evidence="18" key="1">
    <citation type="submission" date="2025-08" db="UniProtKB">
        <authorList>
            <consortium name="Ensembl"/>
        </authorList>
    </citation>
    <scope>IDENTIFICATION</scope>
</reference>
<evidence type="ECO:0000313" key="19">
    <source>
        <dbReference type="Proteomes" id="UP000264820"/>
    </source>
</evidence>
<keyword evidence="8" id="KW-0256">Endoplasmic reticulum</keyword>
<dbReference type="InterPro" id="IPR044862">
    <property type="entry name" value="Pro_4_hyd_alph_FE2OG_OXY"/>
</dbReference>
<dbReference type="Pfam" id="PF08336">
    <property type="entry name" value="P4Ha_N"/>
    <property type="match status" value="1"/>
</dbReference>
<dbReference type="Proteomes" id="UP000264820">
    <property type="component" value="Unplaced"/>
</dbReference>
<dbReference type="PANTHER" id="PTHR10869">
    <property type="entry name" value="PROLYL 4-HYDROXYLASE ALPHA SUBUNIT"/>
    <property type="match status" value="1"/>
</dbReference>
<keyword evidence="12" id="KW-0408">Iron</keyword>
<proteinExistence type="inferred from homology"/>
<dbReference type="InterPro" id="IPR059068">
    <property type="entry name" value="TPR_P4H"/>
</dbReference>
<dbReference type="InterPro" id="IPR013547">
    <property type="entry name" value="P4H_N"/>
</dbReference>
<dbReference type="InterPro" id="IPR006620">
    <property type="entry name" value="Pro_4_hyd_alph"/>
</dbReference>
<dbReference type="GO" id="GO:0005506">
    <property type="term" value="F:iron ion binding"/>
    <property type="evidence" value="ECO:0007669"/>
    <property type="project" value="InterPro"/>
</dbReference>
<comment type="subcellular location">
    <subcellularLocation>
        <location evidence="3">Endoplasmic reticulum lumen</location>
    </subcellularLocation>
</comment>
<reference evidence="18" key="2">
    <citation type="submission" date="2025-09" db="UniProtKB">
        <authorList>
            <consortium name="Ensembl"/>
        </authorList>
    </citation>
    <scope>IDENTIFICATION</scope>
</reference>
<accession>A0A3Q2YDN2</accession>
<evidence type="ECO:0000256" key="4">
    <source>
        <dbReference type="ARBA" id="ARBA00006511"/>
    </source>
</evidence>
<evidence type="ECO:0000256" key="6">
    <source>
        <dbReference type="ARBA" id="ARBA00022723"/>
    </source>
</evidence>
<dbReference type="InterPro" id="IPR045054">
    <property type="entry name" value="P4HA-like"/>
</dbReference>
<dbReference type="GO" id="GO:0004656">
    <property type="term" value="F:procollagen-proline 4-dioxygenase activity"/>
    <property type="evidence" value="ECO:0007669"/>
    <property type="project" value="UniProtKB-EC"/>
</dbReference>
<evidence type="ECO:0000256" key="3">
    <source>
        <dbReference type="ARBA" id="ARBA00004319"/>
    </source>
</evidence>
<evidence type="ECO:0000256" key="10">
    <source>
        <dbReference type="ARBA" id="ARBA00022964"/>
    </source>
</evidence>
<dbReference type="Gene3D" id="6.10.140.1460">
    <property type="match status" value="1"/>
</dbReference>
<keyword evidence="7" id="KW-0802">TPR repeat</keyword>
<dbReference type="GO" id="GO:0005788">
    <property type="term" value="C:endoplasmic reticulum lumen"/>
    <property type="evidence" value="ECO:0007669"/>
    <property type="project" value="UniProtKB-SubCell"/>
</dbReference>
<evidence type="ECO:0000256" key="16">
    <source>
        <dbReference type="SAM" id="SignalP"/>
    </source>
</evidence>
<dbReference type="PANTHER" id="PTHR10869:SF101">
    <property type="entry name" value="PROLYL 4-HYDROXYLASE SUBUNIT ALPHA-1"/>
    <property type="match status" value="1"/>
</dbReference>
<keyword evidence="6" id="KW-0479">Metal-binding</keyword>
<evidence type="ECO:0000256" key="2">
    <source>
        <dbReference type="ARBA" id="ARBA00002035"/>
    </source>
</evidence>
<evidence type="ECO:0000256" key="11">
    <source>
        <dbReference type="ARBA" id="ARBA00023002"/>
    </source>
</evidence>
<keyword evidence="11" id="KW-0560">Oxidoreductase</keyword>
<evidence type="ECO:0000256" key="7">
    <source>
        <dbReference type="ARBA" id="ARBA00022803"/>
    </source>
</evidence>
<evidence type="ECO:0000256" key="12">
    <source>
        <dbReference type="ARBA" id="ARBA00023004"/>
    </source>
</evidence>
<keyword evidence="13" id="KW-0325">Glycoprotein</keyword>
<dbReference type="Ensembl" id="ENSHCOT00000028345.1">
    <property type="protein sequence ID" value="ENSHCOP00000016139.1"/>
    <property type="gene ID" value="ENSHCOG00000000567.1"/>
</dbReference>
<evidence type="ECO:0000256" key="5">
    <source>
        <dbReference type="ARBA" id="ARBA00012269"/>
    </source>
</evidence>
<keyword evidence="10" id="KW-0223">Dioxygenase</keyword>
<dbReference type="Pfam" id="PF13640">
    <property type="entry name" value="2OG-FeII_Oxy_3"/>
    <property type="match status" value="1"/>
</dbReference>
<keyword evidence="9" id="KW-0847">Vitamin C</keyword>
<dbReference type="Gene3D" id="2.60.120.620">
    <property type="entry name" value="q2cbj1_9rhob like domain"/>
    <property type="match status" value="1"/>
</dbReference>
<dbReference type="InterPro" id="IPR011990">
    <property type="entry name" value="TPR-like_helical_dom_sf"/>
</dbReference>